<organism evidence="1 2">
    <name type="scientific">Novipirellula galeiformis</name>
    <dbReference type="NCBI Taxonomy" id="2528004"/>
    <lineage>
        <taxon>Bacteria</taxon>
        <taxon>Pseudomonadati</taxon>
        <taxon>Planctomycetota</taxon>
        <taxon>Planctomycetia</taxon>
        <taxon>Pirellulales</taxon>
        <taxon>Pirellulaceae</taxon>
        <taxon>Novipirellula</taxon>
    </lineage>
</organism>
<dbReference type="Proteomes" id="UP000316304">
    <property type="component" value="Unassembled WGS sequence"/>
</dbReference>
<dbReference type="AlphaFoldDB" id="A0A5C6C9R6"/>
<name>A0A5C6C9R6_9BACT</name>
<proteinExistence type="predicted"/>
<comment type="caution">
    <text evidence="1">The sequence shown here is derived from an EMBL/GenBank/DDBJ whole genome shotgun (WGS) entry which is preliminary data.</text>
</comment>
<sequence>MSDLDAALVLVTTHFRGVRDKSGAPYVLHCLRAMMGVQSLDAKIVAVMHDLVEDTSVTMDDLRQQGFSESVLTAVELVTHHPTDSYEDYVARIKANPIAREVKLADLRDNTDPRRVLLREGCEGRDTVRIQKYLLSHQFLTDEIDEPSYRRRMKALPTI</sequence>
<dbReference type="EMBL" id="SJPT01000007">
    <property type="protein sequence ID" value="TWU20918.1"/>
    <property type="molecule type" value="Genomic_DNA"/>
</dbReference>
<protein>
    <recommendedName>
        <fullName evidence="3">GTP pyrophosphokinase</fullName>
    </recommendedName>
</protein>
<dbReference type="OrthoDB" id="272476at2"/>
<dbReference type="SUPFAM" id="SSF109604">
    <property type="entry name" value="HD-domain/PDEase-like"/>
    <property type="match status" value="1"/>
</dbReference>
<dbReference type="RefSeq" id="WP_146596065.1">
    <property type="nucleotide sequence ID" value="NZ_SJPT01000007.1"/>
</dbReference>
<evidence type="ECO:0000313" key="1">
    <source>
        <dbReference type="EMBL" id="TWU20918.1"/>
    </source>
</evidence>
<reference evidence="1 2" key="1">
    <citation type="submission" date="2019-02" db="EMBL/GenBank/DDBJ databases">
        <title>Deep-cultivation of Planctomycetes and their phenomic and genomic characterization uncovers novel biology.</title>
        <authorList>
            <person name="Wiegand S."/>
            <person name="Jogler M."/>
            <person name="Boedeker C."/>
            <person name="Pinto D."/>
            <person name="Vollmers J."/>
            <person name="Rivas-Marin E."/>
            <person name="Kohn T."/>
            <person name="Peeters S.H."/>
            <person name="Heuer A."/>
            <person name="Rast P."/>
            <person name="Oberbeckmann S."/>
            <person name="Bunk B."/>
            <person name="Jeske O."/>
            <person name="Meyerdierks A."/>
            <person name="Storesund J.E."/>
            <person name="Kallscheuer N."/>
            <person name="Luecker S."/>
            <person name="Lage O.M."/>
            <person name="Pohl T."/>
            <person name="Merkel B.J."/>
            <person name="Hornburger P."/>
            <person name="Mueller R.-W."/>
            <person name="Bruemmer F."/>
            <person name="Labrenz M."/>
            <person name="Spormann A.M."/>
            <person name="Op Den Camp H."/>
            <person name="Overmann J."/>
            <person name="Amann R."/>
            <person name="Jetten M.S.M."/>
            <person name="Mascher T."/>
            <person name="Medema M.H."/>
            <person name="Devos D.P."/>
            <person name="Kaster A.-K."/>
            <person name="Ovreas L."/>
            <person name="Rohde M."/>
            <person name="Galperin M.Y."/>
            <person name="Jogler C."/>
        </authorList>
    </citation>
    <scope>NUCLEOTIDE SEQUENCE [LARGE SCALE GENOMIC DNA]</scope>
    <source>
        <strain evidence="1 2">Pla52o</strain>
    </source>
</reference>
<keyword evidence="2" id="KW-1185">Reference proteome</keyword>
<evidence type="ECO:0000313" key="2">
    <source>
        <dbReference type="Proteomes" id="UP000316304"/>
    </source>
</evidence>
<accession>A0A5C6C9R6</accession>
<dbReference type="Gene3D" id="1.10.3210.10">
    <property type="entry name" value="Hypothetical protein af1432"/>
    <property type="match status" value="1"/>
</dbReference>
<evidence type="ECO:0008006" key="3">
    <source>
        <dbReference type="Google" id="ProtNLM"/>
    </source>
</evidence>
<gene>
    <name evidence="1" type="ORF">Pla52o_39490</name>
</gene>